<dbReference type="Proteomes" id="UP000254879">
    <property type="component" value="Unassembled WGS sequence"/>
</dbReference>
<keyword evidence="2 5" id="KW-0560">Oxidoreductase</keyword>
<evidence type="ECO:0000256" key="1">
    <source>
        <dbReference type="ARBA" id="ARBA00006484"/>
    </source>
</evidence>
<evidence type="ECO:0000256" key="3">
    <source>
        <dbReference type="ARBA" id="ARBA00023027"/>
    </source>
</evidence>
<evidence type="ECO:0000256" key="2">
    <source>
        <dbReference type="ARBA" id="ARBA00023002"/>
    </source>
</evidence>
<dbReference type="EC" id="1.1.1.163" evidence="5"/>
<dbReference type="InterPro" id="IPR002347">
    <property type="entry name" value="SDR_fam"/>
</dbReference>
<dbReference type="InterPro" id="IPR036291">
    <property type="entry name" value="NAD(P)-bd_dom_sf"/>
</dbReference>
<dbReference type="InterPro" id="IPR057326">
    <property type="entry name" value="KR_dom"/>
</dbReference>
<keyword evidence="3" id="KW-0520">NAD</keyword>
<dbReference type="InterPro" id="IPR020904">
    <property type="entry name" value="Sc_DH/Rdtase_CS"/>
</dbReference>
<dbReference type="SMART" id="SM00822">
    <property type="entry name" value="PKS_KR"/>
    <property type="match status" value="1"/>
</dbReference>
<dbReference type="PANTHER" id="PTHR24321">
    <property type="entry name" value="DEHYDROGENASES, SHORT CHAIN"/>
    <property type="match status" value="1"/>
</dbReference>
<dbReference type="Pfam" id="PF13561">
    <property type="entry name" value="adh_short_C2"/>
    <property type="match status" value="1"/>
</dbReference>
<dbReference type="AlphaFoldDB" id="A0A378MHG4"/>
<evidence type="ECO:0000313" key="6">
    <source>
        <dbReference type="Proteomes" id="UP000254879"/>
    </source>
</evidence>
<feature type="domain" description="Ketoreductase" evidence="4">
    <location>
        <begin position="4"/>
        <end position="184"/>
    </location>
</feature>
<name>A0A378MHG4_LISGR</name>
<dbReference type="PROSITE" id="PS00061">
    <property type="entry name" value="ADH_SHORT"/>
    <property type="match status" value="1"/>
</dbReference>
<accession>A0A378MHG4</accession>
<comment type="similarity">
    <text evidence="1">Belongs to the short-chain dehydrogenases/reductases (SDR) family.</text>
</comment>
<dbReference type="PANTHER" id="PTHR24321:SF8">
    <property type="entry name" value="ESTRADIOL 17-BETA-DEHYDROGENASE 8-RELATED"/>
    <property type="match status" value="1"/>
</dbReference>
<dbReference type="EMBL" id="UGPG01000001">
    <property type="protein sequence ID" value="STY44822.1"/>
    <property type="molecule type" value="Genomic_DNA"/>
</dbReference>
<reference evidence="5 6" key="1">
    <citation type="submission" date="2018-06" db="EMBL/GenBank/DDBJ databases">
        <authorList>
            <consortium name="Pathogen Informatics"/>
            <person name="Doyle S."/>
        </authorList>
    </citation>
    <scope>NUCLEOTIDE SEQUENCE [LARGE SCALE GENOMIC DNA]</scope>
    <source>
        <strain evidence="6">NCTC 10815</strain>
    </source>
</reference>
<dbReference type="NCBIfam" id="NF005559">
    <property type="entry name" value="PRK07231.1"/>
    <property type="match status" value="1"/>
</dbReference>
<dbReference type="FunFam" id="3.40.50.720:FF:000084">
    <property type="entry name" value="Short-chain dehydrogenase reductase"/>
    <property type="match status" value="1"/>
</dbReference>
<evidence type="ECO:0000259" key="4">
    <source>
        <dbReference type="SMART" id="SM00822"/>
    </source>
</evidence>
<dbReference type="RefSeq" id="WP_003756530.1">
    <property type="nucleotide sequence ID" value="NZ_CABKNG010000001.1"/>
</dbReference>
<dbReference type="Gene3D" id="3.40.50.720">
    <property type="entry name" value="NAD(P)-binding Rossmann-like Domain"/>
    <property type="match status" value="1"/>
</dbReference>
<protein>
    <submittedName>
        <fullName evidence="5">Cyclopentanol dehydrogenase</fullName>
        <ecNumber evidence="5">1.1.1.163</ecNumber>
    </submittedName>
</protein>
<dbReference type="GO" id="GO:0008206">
    <property type="term" value="P:bile acid metabolic process"/>
    <property type="evidence" value="ECO:0007669"/>
    <property type="project" value="UniProtKB-ARBA"/>
</dbReference>
<gene>
    <name evidence="5" type="primary">cpnA</name>
    <name evidence="5" type="ORF">NCTC10815_02176</name>
</gene>
<organism evidence="5 6">
    <name type="scientific">Listeria grayi</name>
    <name type="common">Listeria murrayi</name>
    <dbReference type="NCBI Taxonomy" id="1641"/>
    <lineage>
        <taxon>Bacteria</taxon>
        <taxon>Bacillati</taxon>
        <taxon>Bacillota</taxon>
        <taxon>Bacilli</taxon>
        <taxon>Bacillales</taxon>
        <taxon>Listeriaceae</taxon>
        <taxon>Listeria</taxon>
    </lineage>
</organism>
<dbReference type="PRINTS" id="PR00081">
    <property type="entry name" value="GDHRDH"/>
</dbReference>
<dbReference type="GO" id="GO:0055041">
    <property type="term" value="F:cyclopentanol dehydrogenase activity"/>
    <property type="evidence" value="ECO:0007669"/>
    <property type="project" value="UniProtKB-EC"/>
</dbReference>
<proteinExistence type="inferred from homology"/>
<dbReference type="PRINTS" id="PR00080">
    <property type="entry name" value="SDRFAMILY"/>
</dbReference>
<evidence type="ECO:0000313" key="5">
    <source>
        <dbReference type="EMBL" id="STY44822.1"/>
    </source>
</evidence>
<dbReference type="CDD" id="cd05233">
    <property type="entry name" value="SDR_c"/>
    <property type="match status" value="1"/>
</dbReference>
<dbReference type="SUPFAM" id="SSF51735">
    <property type="entry name" value="NAD(P)-binding Rossmann-fold domains"/>
    <property type="match status" value="1"/>
</dbReference>
<sequence>MKDKVVLVTGATSGIGRATAVLLAKKGAQVIIGARREELGQKLAAEIIADGGKAVFKPLDVTNEANIAQVVEEIVTTYGKLDMAVNNAGTAQPLVPITQIEKADFEALFHINVTGVLLSMKHEMLAMQKHGAGSIVNTSSINGLKANNGSATYSASKFAVQALTQSAALEGAGQNIRVNAVAPGPTHSEITDQIPAEHRGSLIDSIPLKRMGEAEEVANGIAWLLSDESSFVTGATLVMDGGRIIND</sequence>